<keyword evidence="2" id="KW-1185">Reference proteome</keyword>
<dbReference type="EMBL" id="JBHLSS010000027">
    <property type="protein sequence ID" value="MFC0708729.1"/>
    <property type="molecule type" value="Genomic_DNA"/>
</dbReference>
<dbReference type="Proteomes" id="UP001589891">
    <property type="component" value="Unassembled WGS sequence"/>
</dbReference>
<name>A0ABV6SGS3_AZOPA</name>
<reference evidence="1 2" key="1">
    <citation type="submission" date="2024-09" db="EMBL/GenBank/DDBJ databases">
        <authorList>
            <person name="Sun Q."/>
            <person name="Mori K."/>
        </authorList>
    </citation>
    <scope>NUCLEOTIDE SEQUENCE [LARGE SCALE GENOMIC DNA]</scope>
    <source>
        <strain evidence="1 2">NCAIM B.01794</strain>
    </source>
</reference>
<accession>A0ABV6SGS3</accession>
<sequence length="96" mass="10790">MKCIDHYAPPTPADLSRLKDQLGFTSEQMARLAGLAQGGQWRKYTGTQTPRVMGQHMHFYMAALLTLPPDQLERVFDCMREQGANLNVGNLEAPRT</sequence>
<protein>
    <submittedName>
        <fullName evidence="1">XRE family transcriptional regulator</fullName>
    </submittedName>
</protein>
<comment type="caution">
    <text evidence="1">The sequence shown here is derived from an EMBL/GenBank/DDBJ whole genome shotgun (WGS) entry which is preliminary data.</text>
</comment>
<proteinExistence type="predicted"/>
<evidence type="ECO:0000313" key="1">
    <source>
        <dbReference type="EMBL" id="MFC0708729.1"/>
    </source>
</evidence>
<gene>
    <name evidence="1" type="ORF">ACFFGX_03685</name>
</gene>
<dbReference type="RefSeq" id="WP_376942963.1">
    <property type="nucleotide sequence ID" value="NZ_CP171449.1"/>
</dbReference>
<evidence type="ECO:0000313" key="2">
    <source>
        <dbReference type="Proteomes" id="UP001589891"/>
    </source>
</evidence>
<organism evidence="1 2">
    <name type="scientific">Azorhizophilus paspali</name>
    <name type="common">Azotobacter paspali</name>
    <dbReference type="NCBI Taxonomy" id="69963"/>
    <lineage>
        <taxon>Bacteria</taxon>
        <taxon>Pseudomonadati</taxon>
        <taxon>Pseudomonadota</taxon>
        <taxon>Gammaproteobacteria</taxon>
        <taxon>Pseudomonadales</taxon>
        <taxon>Pseudomonadaceae</taxon>
        <taxon>Azorhizophilus</taxon>
    </lineage>
</organism>